<evidence type="ECO:0000313" key="1">
    <source>
        <dbReference type="EMBL" id="GIX80247.1"/>
    </source>
</evidence>
<sequence length="83" mass="9684">MELSGDCRNFRQTTRNWSLSFANKFLKHSCLMANNKFRGIVSMNTIRKEAHLHGFHGRACHITNCSVFDIMPKHIEIRPEPRV</sequence>
<evidence type="ECO:0000313" key="2">
    <source>
        <dbReference type="Proteomes" id="UP001054945"/>
    </source>
</evidence>
<reference evidence="1 2" key="1">
    <citation type="submission" date="2021-06" db="EMBL/GenBank/DDBJ databases">
        <title>Caerostris extrusa draft genome.</title>
        <authorList>
            <person name="Kono N."/>
            <person name="Arakawa K."/>
        </authorList>
    </citation>
    <scope>NUCLEOTIDE SEQUENCE [LARGE SCALE GENOMIC DNA]</scope>
</reference>
<name>A0AAV4N9S8_CAEEX</name>
<gene>
    <name evidence="1" type="ORF">CEXT_766021</name>
</gene>
<keyword evidence="2" id="KW-1185">Reference proteome</keyword>
<dbReference type="AlphaFoldDB" id="A0AAV4N9S8"/>
<accession>A0AAV4N9S8</accession>
<dbReference type="EMBL" id="BPLR01003010">
    <property type="protein sequence ID" value="GIX80247.1"/>
    <property type="molecule type" value="Genomic_DNA"/>
</dbReference>
<organism evidence="1 2">
    <name type="scientific">Caerostris extrusa</name>
    <name type="common">Bark spider</name>
    <name type="synonym">Caerostris bankana</name>
    <dbReference type="NCBI Taxonomy" id="172846"/>
    <lineage>
        <taxon>Eukaryota</taxon>
        <taxon>Metazoa</taxon>
        <taxon>Ecdysozoa</taxon>
        <taxon>Arthropoda</taxon>
        <taxon>Chelicerata</taxon>
        <taxon>Arachnida</taxon>
        <taxon>Araneae</taxon>
        <taxon>Araneomorphae</taxon>
        <taxon>Entelegynae</taxon>
        <taxon>Araneoidea</taxon>
        <taxon>Araneidae</taxon>
        <taxon>Caerostris</taxon>
    </lineage>
</organism>
<dbReference type="Proteomes" id="UP001054945">
    <property type="component" value="Unassembled WGS sequence"/>
</dbReference>
<comment type="caution">
    <text evidence="1">The sequence shown here is derived from an EMBL/GenBank/DDBJ whole genome shotgun (WGS) entry which is preliminary data.</text>
</comment>
<protein>
    <submittedName>
        <fullName evidence="1">Uncharacterized protein</fullName>
    </submittedName>
</protein>
<proteinExistence type="predicted"/>